<feature type="region of interest" description="Disordered" evidence="1">
    <location>
        <begin position="170"/>
        <end position="194"/>
    </location>
</feature>
<dbReference type="InterPro" id="IPR058330">
    <property type="entry name" value="DUF8017"/>
</dbReference>
<sequence length="393" mass="40664">MIFGRRKRDETSARYGYEDKAALKGVGGYEPADPGDAYRPQSSPTPDPTAHHPAVHRPATPYPATDGQGTQNSATQDPATQDPATQNPATWNPAAPGTTPQNTAPHGPATQPQSAPGEPGQQAPPQGSGGQVPPPRVKTSSTKRRGGGWAFVLVVALVYGLPQLLGVFDGDDDTSADPDPVEPTSEYTPPPVTRVSVPPAVDGWQSVAGGDGAYAYDVPPEWQPEQGVVHGWEPGGGYDDRFSLSTSAFAGKECDDATHAGGAGVTSYDRPVDAAARPLVEEVSARAYAADGGAKPQVRVAAEDAGRFTGGESGRTRSLIAEVTPAEPGGCVPERAVVGTRAVEAAEGDGTVVALVVYADAQLVSEEDVRRILDSFRGVPESDRSTVTVTPTG</sequence>
<feature type="domain" description="DUF8017" evidence="3">
    <location>
        <begin position="197"/>
        <end position="379"/>
    </location>
</feature>
<dbReference type="EMBL" id="JBHXCV010000008">
    <property type="protein sequence ID" value="MFD6794587.1"/>
    <property type="molecule type" value="Genomic_DNA"/>
</dbReference>
<reference evidence="4 5" key="1">
    <citation type="submission" date="2024-09" db="EMBL/GenBank/DDBJ databases">
        <title>The Natural Products Discovery Center: Release of the First 8490 Sequenced Strains for Exploring Actinobacteria Biosynthetic Diversity.</title>
        <authorList>
            <person name="Kalkreuter E."/>
            <person name="Kautsar S.A."/>
            <person name="Yang D."/>
            <person name="Bader C.D."/>
            <person name="Teijaro C.N."/>
            <person name="Fluegel L."/>
            <person name="Davis C.M."/>
            <person name="Simpson J.R."/>
            <person name="Lauterbach L."/>
            <person name="Steele A.D."/>
            <person name="Gui C."/>
            <person name="Meng S."/>
            <person name="Li G."/>
            <person name="Viehrig K."/>
            <person name="Ye F."/>
            <person name="Su P."/>
            <person name="Kiefer A.F."/>
            <person name="Nichols A."/>
            <person name="Cepeda A.J."/>
            <person name="Yan W."/>
            <person name="Fan B."/>
            <person name="Jiang Y."/>
            <person name="Adhikari A."/>
            <person name="Zheng C.-J."/>
            <person name="Schuster L."/>
            <person name="Cowan T.M."/>
            <person name="Smanski M.J."/>
            <person name="Chevrette M.G."/>
            <person name="De Carvalho L.P.S."/>
            <person name="Shen B."/>
        </authorList>
    </citation>
    <scope>NUCLEOTIDE SEQUENCE [LARGE SCALE GENOMIC DNA]</scope>
    <source>
        <strain evidence="4 5">NPDC060353</strain>
    </source>
</reference>
<dbReference type="Proteomes" id="UP001598673">
    <property type="component" value="Unassembled WGS sequence"/>
</dbReference>
<evidence type="ECO:0000313" key="5">
    <source>
        <dbReference type="Proteomes" id="UP001598673"/>
    </source>
</evidence>
<keyword evidence="2" id="KW-0812">Transmembrane</keyword>
<protein>
    <recommendedName>
        <fullName evidence="3">DUF8017 domain-containing protein</fullName>
    </recommendedName>
</protein>
<feature type="compositionally biased region" description="Acidic residues" evidence="1">
    <location>
        <begin position="170"/>
        <end position="180"/>
    </location>
</feature>
<feature type="region of interest" description="Disordered" evidence="1">
    <location>
        <begin position="1"/>
        <end position="143"/>
    </location>
</feature>
<evidence type="ECO:0000256" key="1">
    <source>
        <dbReference type="SAM" id="MobiDB-lite"/>
    </source>
</evidence>
<feature type="compositionally biased region" description="Polar residues" evidence="1">
    <location>
        <begin position="67"/>
        <end position="90"/>
    </location>
</feature>
<dbReference type="RefSeq" id="WP_258937445.1">
    <property type="nucleotide sequence ID" value="NZ_JANBBF010000011.1"/>
</dbReference>
<keyword evidence="2" id="KW-0472">Membrane</keyword>
<evidence type="ECO:0000313" key="4">
    <source>
        <dbReference type="EMBL" id="MFD6794587.1"/>
    </source>
</evidence>
<feature type="transmembrane region" description="Helical" evidence="2">
    <location>
        <begin position="146"/>
        <end position="165"/>
    </location>
</feature>
<dbReference type="Pfam" id="PF26056">
    <property type="entry name" value="DUF8017"/>
    <property type="match status" value="1"/>
</dbReference>
<feature type="compositionally biased region" description="Low complexity" evidence="1">
    <location>
        <begin position="111"/>
        <end position="126"/>
    </location>
</feature>
<name>A0ABW6G5Y1_9PSEU</name>
<keyword evidence="5" id="KW-1185">Reference proteome</keyword>
<accession>A0ABW6G5Y1</accession>
<comment type="caution">
    <text evidence="4">The sequence shown here is derived from an EMBL/GenBank/DDBJ whole genome shotgun (WGS) entry which is preliminary data.</text>
</comment>
<evidence type="ECO:0000259" key="3">
    <source>
        <dbReference type="Pfam" id="PF26056"/>
    </source>
</evidence>
<keyword evidence="2" id="KW-1133">Transmembrane helix</keyword>
<organism evidence="4 5">
    <name type="scientific">Prauserella salsuginis</name>
    <dbReference type="NCBI Taxonomy" id="387889"/>
    <lineage>
        <taxon>Bacteria</taxon>
        <taxon>Bacillati</taxon>
        <taxon>Actinomycetota</taxon>
        <taxon>Actinomycetes</taxon>
        <taxon>Pseudonocardiales</taxon>
        <taxon>Pseudonocardiaceae</taxon>
        <taxon>Prauserella</taxon>
        <taxon>Prauserella salsuginis group</taxon>
    </lineage>
</organism>
<feature type="compositionally biased region" description="Basic and acidic residues" evidence="1">
    <location>
        <begin position="7"/>
        <end position="22"/>
    </location>
</feature>
<gene>
    <name evidence="4" type="ORF">ACFWGY_14705</name>
</gene>
<evidence type="ECO:0000256" key="2">
    <source>
        <dbReference type="SAM" id="Phobius"/>
    </source>
</evidence>
<proteinExistence type="predicted"/>